<accession>W4F1R6</accession>
<evidence type="ECO:0000313" key="1">
    <source>
        <dbReference type="EMBL" id="ETT86803.1"/>
    </source>
</evidence>
<sequence>MVLSDDIYGEFEVDKVLEELILSKPVQRLKGVHHGAVYLYGWYISWCK</sequence>
<organism evidence="1 2">
    <name type="scientific">Viridibacillus arenosi FSL R5-213</name>
    <dbReference type="NCBI Taxonomy" id="1227360"/>
    <lineage>
        <taxon>Bacteria</taxon>
        <taxon>Bacillati</taxon>
        <taxon>Bacillota</taxon>
        <taxon>Bacilli</taxon>
        <taxon>Bacillales</taxon>
        <taxon>Caryophanaceae</taxon>
        <taxon>Viridibacillus</taxon>
    </lineage>
</organism>
<keyword evidence="2" id="KW-1185">Reference proteome</keyword>
<name>W4F1R6_9BACL</name>
<gene>
    <name evidence="1" type="ORF">C176_08822</name>
</gene>
<dbReference type="Proteomes" id="UP000019062">
    <property type="component" value="Unassembled WGS sequence"/>
</dbReference>
<dbReference type="AlphaFoldDB" id="W4F1R6"/>
<protein>
    <submittedName>
        <fullName evidence="1">Metal dependent phosphohydrolase</fullName>
    </submittedName>
</protein>
<keyword evidence="1" id="KW-0378">Hydrolase</keyword>
<evidence type="ECO:0000313" key="2">
    <source>
        <dbReference type="Proteomes" id="UP000019062"/>
    </source>
</evidence>
<comment type="caution">
    <text evidence="1">The sequence shown here is derived from an EMBL/GenBank/DDBJ whole genome shotgun (WGS) entry which is preliminary data.</text>
</comment>
<reference evidence="1 2" key="1">
    <citation type="journal article" date="2014" name="BMC Genomics">
        <title>Genomic comparison of sporeforming bacilli isolated from milk.</title>
        <authorList>
            <person name="Moreno Switt A.I."/>
            <person name="Andrus A.D."/>
            <person name="Ranieri M.L."/>
            <person name="Orsi R.H."/>
            <person name="Ivy R."/>
            <person name="den Bakker H.C."/>
            <person name="Martin N.H."/>
            <person name="Wiedmann M."/>
            <person name="Boor K.J."/>
        </authorList>
    </citation>
    <scope>NUCLEOTIDE SEQUENCE [LARGE SCALE GENOMIC DNA]</scope>
    <source>
        <strain evidence="1 2">FSL R5-213</strain>
    </source>
</reference>
<dbReference type="RefSeq" id="WP_155981176.1">
    <property type="nucleotide sequence ID" value="NZ_ASQA01000013.1"/>
</dbReference>
<proteinExistence type="predicted"/>
<dbReference type="GO" id="GO:0016787">
    <property type="term" value="F:hydrolase activity"/>
    <property type="evidence" value="ECO:0007669"/>
    <property type="project" value="UniProtKB-KW"/>
</dbReference>
<dbReference type="EMBL" id="ASQA01000013">
    <property type="protein sequence ID" value="ETT86803.1"/>
    <property type="molecule type" value="Genomic_DNA"/>
</dbReference>